<evidence type="ECO:0000256" key="3">
    <source>
        <dbReference type="ARBA" id="ARBA00022989"/>
    </source>
</evidence>
<feature type="domain" description="GPR180/TMEM145 transmembrane" evidence="8">
    <location>
        <begin position="185"/>
        <end position="405"/>
    </location>
</feature>
<keyword evidence="2 6" id="KW-0812">Transmembrane</keyword>
<dbReference type="GO" id="GO:0016020">
    <property type="term" value="C:membrane"/>
    <property type="evidence" value="ECO:0007669"/>
    <property type="project" value="UniProtKB-SubCell"/>
</dbReference>
<keyword evidence="4 6" id="KW-0472">Membrane</keyword>
<comment type="subcellular location">
    <subcellularLocation>
        <location evidence="1">Membrane</location>
        <topology evidence="1">Multi-pass membrane protein</topology>
    </subcellularLocation>
</comment>
<dbReference type="InterPro" id="IPR047831">
    <property type="entry name" value="GPR180/TMEM145"/>
</dbReference>
<dbReference type="Pfam" id="PF10192">
    <property type="entry name" value="GPR180-TMEM145_TM"/>
    <property type="match status" value="1"/>
</dbReference>
<evidence type="ECO:0000313" key="11">
    <source>
        <dbReference type="Proteomes" id="UP000225706"/>
    </source>
</evidence>
<dbReference type="InterPro" id="IPR019336">
    <property type="entry name" value="GPR180/TMEM145_TM"/>
</dbReference>
<evidence type="ECO:0000256" key="4">
    <source>
        <dbReference type="ARBA" id="ARBA00023136"/>
    </source>
</evidence>
<gene>
    <name evidence="10" type="primary">tmem145</name>
    <name evidence="10" type="ORF">AWC38_SpisGene20552</name>
</gene>
<evidence type="ECO:0000259" key="8">
    <source>
        <dbReference type="Pfam" id="PF10192"/>
    </source>
</evidence>
<dbReference type="GO" id="GO:0007186">
    <property type="term" value="P:G protein-coupled receptor signaling pathway"/>
    <property type="evidence" value="ECO:0007669"/>
    <property type="project" value="InterPro"/>
</dbReference>
<keyword evidence="11" id="KW-1185">Reference proteome</keyword>
<evidence type="ECO:0000256" key="7">
    <source>
        <dbReference type="SAM" id="SignalP"/>
    </source>
</evidence>
<keyword evidence="7" id="KW-0732">Signal</keyword>
<feature type="transmembrane region" description="Helical" evidence="6">
    <location>
        <begin position="288"/>
        <end position="310"/>
    </location>
</feature>
<feature type="transmembrane region" description="Helical" evidence="6">
    <location>
        <begin position="387"/>
        <end position="408"/>
    </location>
</feature>
<feature type="transmembrane region" description="Helical" evidence="6">
    <location>
        <begin position="322"/>
        <end position="343"/>
    </location>
</feature>
<dbReference type="OrthoDB" id="205745at2759"/>
<feature type="transmembrane region" description="Helical" evidence="6">
    <location>
        <begin position="215"/>
        <end position="235"/>
    </location>
</feature>
<protein>
    <submittedName>
        <fullName evidence="10">Transmembrane protein 145</fullName>
    </submittedName>
</protein>
<evidence type="ECO:0000256" key="1">
    <source>
        <dbReference type="ARBA" id="ARBA00004141"/>
    </source>
</evidence>
<evidence type="ECO:0000259" key="9">
    <source>
        <dbReference type="Pfam" id="PF21892"/>
    </source>
</evidence>
<feature type="transmembrane region" description="Helical" evidence="6">
    <location>
        <begin position="177"/>
        <end position="195"/>
    </location>
</feature>
<sequence length="518" mass="59419">MATGLRSWLLALCVTLLHVKRTSSKIVDGTIDIREDWTFLTRFCYKDSVGELKYHFEYPESYATQNIFLYFDTQWPNVYPKPEMTCLDKEDKVYRGNNQVVNLTTSYVWSGCEKKQLLNKTYLECIGDRRFVSSRERWWYIAVSNCKSTKGLLLKYRLEMTNGDTFWRKHFSADERYILPMDIAFFIIFSILWLLGIHIASQLTSRRLFHFSYKLYLCSMTFEVLSLMFYLIYYIEFGKKGIEKYGISVVGRACHYISHVVFLIMLILMAKGWTVTRGRISSSGQIKLSIFGTVYTVCFAVLFFYEAAVFDPGEVLYIYESPAGIGICVLRVIAWLWFCYGTFFTLKHYPNKSNFYYPFWLIYTAWFLAGPIMVVISAYRIPKWERAQIVNGIDWCISILAHAVFLVITRPSAANSNFPFHMRTNQIGIQEAAPSGPTDNGVAYYTPPLPSAPPPYSPQQPGHFTDITSMFMVSGGTNGKLLYPPANSPNGLQNPYPPMNGTQNGGMNGIPMMTISPS</sequence>
<evidence type="ECO:0000256" key="5">
    <source>
        <dbReference type="ARBA" id="ARBA00023180"/>
    </source>
</evidence>
<dbReference type="PANTHER" id="PTHR23252:SF24">
    <property type="entry name" value="TRANSMEMBRANE PROTEIN 145"/>
    <property type="match status" value="1"/>
</dbReference>
<feature type="transmembrane region" description="Helical" evidence="6">
    <location>
        <begin position="355"/>
        <end position="381"/>
    </location>
</feature>
<dbReference type="InterPro" id="IPR053880">
    <property type="entry name" value="GPR180-like_N"/>
</dbReference>
<feature type="transmembrane region" description="Helical" evidence="6">
    <location>
        <begin position="255"/>
        <end position="276"/>
    </location>
</feature>
<dbReference type="GO" id="GO:0019236">
    <property type="term" value="P:response to pheromone"/>
    <property type="evidence" value="ECO:0007669"/>
    <property type="project" value="InterPro"/>
</dbReference>
<dbReference type="EMBL" id="LSMT01000669">
    <property type="protein sequence ID" value="PFX15240.1"/>
    <property type="molecule type" value="Genomic_DNA"/>
</dbReference>
<dbReference type="PANTHER" id="PTHR23252">
    <property type="entry name" value="INTIMAL THICKNESS RECEPTOR-RELATED"/>
    <property type="match status" value="1"/>
</dbReference>
<feature type="chain" id="PRO_5013264890" evidence="7">
    <location>
        <begin position="25"/>
        <end position="518"/>
    </location>
</feature>
<comment type="caution">
    <text evidence="10">The sequence shown here is derived from an EMBL/GenBank/DDBJ whole genome shotgun (WGS) entry which is preliminary data.</text>
</comment>
<name>A0A2B4RFH4_STYPI</name>
<dbReference type="Proteomes" id="UP000225706">
    <property type="component" value="Unassembled WGS sequence"/>
</dbReference>
<feature type="signal peptide" evidence="7">
    <location>
        <begin position="1"/>
        <end position="24"/>
    </location>
</feature>
<accession>A0A2B4RFH4</accession>
<keyword evidence="3 6" id="KW-1133">Transmembrane helix</keyword>
<dbReference type="STRING" id="50429.A0A2B4RFH4"/>
<dbReference type="Pfam" id="PF21892">
    <property type="entry name" value="TMEM145_N"/>
    <property type="match status" value="1"/>
</dbReference>
<dbReference type="AlphaFoldDB" id="A0A2B4RFH4"/>
<evidence type="ECO:0000256" key="2">
    <source>
        <dbReference type="ARBA" id="ARBA00022692"/>
    </source>
</evidence>
<proteinExistence type="predicted"/>
<evidence type="ECO:0000313" key="10">
    <source>
        <dbReference type="EMBL" id="PFX15240.1"/>
    </source>
</evidence>
<reference evidence="11" key="1">
    <citation type="journal article" date="2017" name="bioRxiv">
        <title>Comparative analysis of the genomes of Stylophora pistillata and Acropora digitifera provides evidence for extensive differences between species of corals.</title>
        <authorList>
            <person name="Voolstra C.R."/>
            <person name="Li Y."/>
            <person name="Liew Y.J."/>
            <person name="Baumgarten S."/>
            <person name="Zoccola D."/>
            <person name="Flot J.-F."/>
            <person name="Tambutte S."/>
            <person name="Allemand D."/>
            <person name="Aranda M."/>
        </authorList>
    </citation>
    <scope>NUCLEOTIDE SEQUENCE [LARGE SCALE GENOMIC DNA]</scope>
</reference>
<evidence type="ECO:0000256" key="6">
    <source>
        <dbReference type="SAM" id="Phobius"/>
    </source>
</evidence>
<feature type="domain" description="GPR180-like N-terminal" evidence="9">
    <location>
        <begin position="27"/>
        <end position="156"/>
    </location>
</feature>
<organism evidence="10 11">
    <name type="scientific">Stylophora pistillata</name>
    <name type="common">Smooth cauliflower coral</name>
    <dbReference type="NCBI Taxonomy" id="50429"/>
    <lineage>
        <taxon>Eukaryota</taxon>
        <taxon>Metazoa</taxon>
        <taxon>Cnidaria</taxon>
        <taxon>Anthozoa</taxon>
        <taxon>Hexacorallia</taxon>
        <taxon>Scleractinia</taxon>
        <taxon>Astrocoeniina</taxon>
        <taxon>Pocilloporidae</taxon>
        <taxon>Stylophora</taxon>
    </lineage>
</organism>
<keyword evidence="5" id="KW-0325">Glycoprotein</keyword>